<feature type="domain" description="Carrier" evidence="5">
    <location>
        <begin position="2066"/>
        <end position="2141"/>
    </location>
</feature>
<dbReference type="SUPFAM" id="SSF56801">
    <property type="entry name" value="Acetyl-CoA synthetase-like"/>
    <property type="match status" value="3"/>
</dbReference>
<dbReference type="InterPro" id="IPR010071">
    <property type="entry name" value="AA_adenyl_dom"/>
</dbReference>
<dbReference type="InterPro" id="IPR020806">
    <property type="entry name" value="PKS_PP-bd"/>
</dbReference>
<dbReference type="InterPro" id="IPR023213">
    <property type="entry name" value="CAT-like_dom_sf"/>
</dbReference>
<dbReference type="SMART" id="SM00823">
    <property type="entry name" value="PKS_PP"/>
    <property type="match status" value="3"/>
</dbReference>
<dbReference type="Proteomes" id="UP001501842">
    <property type="component" value="Unassembled WGS sequence"/>
</dbReference>
<keyword evidence="7" id="KW-1185">Reference proteome</keyword>
<dbReference type="Pfam" id="PF00550">
    <property type="entry name" value="PP-binding"/>
    <property type="match status" value="3"/>
</dbReference>
<dbReference type="CDD" id="cd19540">
    <property type="entry name" value="LCL_NRPS-like"/>
    <property type="match status" value="3"/>
</dbReference>
<dbReference type="InterPro" id="IPR042099">
    <property type="entry name" value="ANL_N_sf"/>
</dbReference>
<evidence type="ECO:0000256" key="3">
    <source>
        <dbReference type="ARBA" id="ARBA00022553"/>
    </source>
</evidence>
<dbReference type="PANTHER" id="PTHR45527">
    <property type="entry name" value="NONRIBOSOMAL PEPTIDE SYNTHETASE"/>
    <property type="match status" value="1"/>
</dbReference>
<dbReference type="PROSITE" id="PS00012">
    <property type="entry name" value="PHOSPHOPANTETHEINE"/>
    <property type="match status" value="3"/>
</dbReference>
<dbReference type="SUPFAM" id="SSF47336">
    <property type="entry name" value="ACP-like"/>
    <property type="match status" value="3"/>
</dbReference>
<dbReference type="InterPro" id="IPR001242">
    <property type="entry name" value="Condensation_dom"/>
</dbReference>
<dbReference type="Pfam" id="PF00975">
    <property type="entry name" value="Thioesterase"/>
    <property type="match status" value="1"/>
</dbReference>
<reference evidence="6 7" key="1">
    <citation type="journal article" date="2019" name="Int. J. Syst. Evol. Microbiol.">
        <title>The Global Catalogue of Microorganisms (GCM) 10K type strain sequencing project: providing services to taxonomists for standard genome sequencing and annotation.</title>
        <authorList>
            <consortium name="The Broad Institute Genomics Platform"/>
            <consortium name="The Broad Institute Genome Sequencing Center for Infectious Disease"/>
            <person name="Wu L."/>
            <person name="Ma J."/>
        </authorList>
    </citation>
    <scope>NUCLEOTIDE SEQUENCE [LARGE SCALE GENOMIC DNA]</scope>
    <source>
        <strain evidence="6 7">JCM 8201</strain>
    </source>
</reference>
<comment type="cofactor">
    <cofactor evidence="1">
        <name>pantetheine 4'-phosphate</name>
        <dbReference type="ChEBI" id="CHEBI:47942"/>
    </cofactor>
</comment>
<feature type="region of interest" description="Disordered" evidence="4">
    <location>
        <begin position="1145"/>
        <end position="1165"/>
    </location>
</feature>
<dbReference type="InterPro" id="IPR025110">
    <property type="entry name" value="AMP-bd_C"/>
</dbReference>
<dbReference type="Gene3D" id="3.30.559.10">
    <property type="entry name" value="Chloramphenicol acetyltransferase-like domain"/>
    <property type="match status" value="4"/>
</dbReference>
<dbReference type="InterPro" id="IPR009081">
    <property type="entry name" value="PP-bd_ACP"/>
</dbReference>
<dbReference type="SUPFAM" id="SSF52777">
    <property type="entry name" value="CoA-dependent acyltransferases"/>
    <property type="match status" value="6"/>
</dbReference>
<dbReference type="EMBL" id="BAAATZ010000032">
    <property type="protein sequence ID" value="GAA2736233.1"/>
    <property type="molecule type" value="Genomic_DNA"/>
</dbReference>
<feature type="compositionally biased region" description="Basic and acidic residues" evidence="4">
    <location>
        <begin position="2362"/>
        <end position="2373"/>
    </location>
</feature>
<feature type="domain" description="Carrier" evidence="5">
    <location>
        <begin position="3121"/>
        <end position="3196"/>
    </location>
</feature>
<evidence type="ECO:0000256" key="1">
    <source>
        <dbReference type="ARBA" id="ARBA00001957"/>
    </source>
</evidence>
<dbReference type="Gene3D" id="2.30.38.10">
    <property type="entry name" value="Luciferase, Domain 3"/>
    <property type="match status" value="2"/>
</dbReference>
<dbReference type="RefSeq" id="WP_344455995.1">
    <property type="nucleotide sequence ID" value="NZ_BAAATZ010000032.1"/>
</dbReference>
<feature type="compositionally biased region" description="Basic and acidic residues" evidence="4">
    <location>
        <begin position="1145"/>
        <end position="1157"/>
    </location>
</feature>
<dbReference type="SMART" id="SM00824">
    <property type="entry name" value="PKS_TE"/>
    <property type="match status" value="1"/>
</dbReference>
<name>A0ABN3UQD5_9ACTN</name>
<evidence type="ECO:0000313" key="7">
    <source>
        <dbReference type="Proteomes" id="UP001501842"/>
    </source>
</evidence>
<dbReference type="InterPro" id="IPR036736">
    <property type="entry name" value="ACP-like_sf"/>
</dbReference>
<dbReference type="CDD" id="cd12117">
    <property type="entry name" value="A_NRPS_Srf_like"/>
    <property type="match status" value="2"/>
</dbReference>
<evidence type="ECO:0000313" key="6">
    <source>
        <dbReference type="EMBL" id="GAA2736233.1"/>
    </source>
</evidence>
<dbReference type="InterPro" id="IPR000873">
    <property type="entry name" value="AMP-dep_synth/lig_dom"/>
</dbReference>
<evidence type="ECO:0000256" key="2">
    <source>
        <dbReference type="ARBA" id="ARBA00022450"/>
    </source>
</evidence>
<dbReference type="Pfam" id="PF13193">
    <property type="entry name" value="AMP-binding_C"/>
    <property type="match status" value="3"/>
</dbReference>
<evidence type="ECO:0000259" key="5">
    <source>
        <dbReference type="PROSITE" id="PS50075"/>
    </source>
</evidence>
<dbReference type="InterPro" id="IPR020802">
    <property type="entry name" value="TesA-like"/>
</dbReference>
<dbReference type="PROSITE" id="PS00455">
    <property type="entry name" value="AMP_BINDING"/>
    <property type="match status" value="2"/>
</dbReference>
<dbReference type="Gene3D" id="3.40.50.1820">
    <property type="entry name" value="alpha/beta hydrolase"/>
    <property type="match status" value="1"/>
</dbReference>
<dbReference type="InterPro" id="IPR006162">
    <property type="entry name" value="Ppantetheine_attach_site"/>
</dbReference>
<dbReference type="Gene3D" id="1.10.1200.10">
    <property type="entry name" value="ACP-like"/>
    <property type="match status" value="2"/>
</dbReference>
<accession>A0ABN3UQD5</accession>
<dbReference type="Pfam" id="PF00668">
    <property type="entry name" value="Condensation"/>
    <property type="match status" value="4"/>
</dbReference>
<dbReference type="Pfam" id="PF00501">
    <property type="entry name" value="AMP-binding"/>
    <property type="match status" value="4"/>
</dbReference>
<dbReference type="SUPFAM" id="SSF53474">
    <property type="entry name" value="alpha/beta-Hydrolases"/>
    <property type="match status" value="1"/>
</dbReference>
<dbReference type="NCBIfam" id="NF003417">
    <property type="entry name" value="PRK04813.1"/>
    <property type="match status" value="4"/>
</dbReference>
<dbReference type="PANTHER" id="PTHR45527:SF1">
    <property type="entry name" value="FATTY ACID SYNTHASE"/>
    <property type="match status" value="1"/>
</dbReference>
<dbReference type="NCBIfam" id="TIGR01733">
    <property type="entry name" value="AA-adenyl-dom"/>
    <property type="match status" value="2"/>
</dbReference>
<comment type="caution">
    <text evidence="6">The sequence shown here is derived from an EMBL/GenBank/DDBJ whole genome shotgun (WGS) entry which is preliminary data.</text>
</comment>
<dbReference type="CDD" id="cd05930">
    <property type="entry name" value="A_NRPS"/>
    <property type="match status" value="1"/>
</dbReference>
<keyword evidence="3" id="KW-0597">Phosphoprotein</keyword>
<feature type="region of interest" description="Disordered" evidence="4">
    <location>
        <begin position="2358"/>
        <end position="2378"/>
    </location>
</feature>
<dbReference type="Gene3D" id="3.30.559.30">
    <property type="entry name" value="Nonribosomal peptide synthetase, condensation domain"/>
    <property type="match status" value="3"/>
</dbReference>
<protein>
    <recommendedName>
        <fullName evidence="5">Carrier domain-containing protein</fullName>
    </recommendedName>
</protein>
<dbReference type="Gene3D" id="3.40.50.12780">
    <property type="entry name" value="N-terminal domain of ligase-like"/>
    <property type="match status" value="1"/>
</dbReference>
<organism evidence="6 7">
    <name type="scientific">Actinocorallia aurantiaca</name>
    <dbReference type="NCBI Taxonomy" id="46204"/>
    <lineage>
        <taxon>Bacteria</taxon>
        <taxon>Bacillati</taxon>
        <taxon>Actinomycetota</taxon>
        <taxon>Actinomycetes</taxon>
        <taxon>Streptosporangiales</taxon>
        <taxon>Thermomonosporaceae</taxon>
        <taxon>Actinocorallia</taxon>
    </lineage>
</organism>
<dbReference type="InterPro" id="IPR020845">
    <property type="entry name" value="AMP-binding_CS"/>
</dbReference>
<dbReference type="InterPro" id="IPR001031">
    <property type="entry name" value="Thioesterase"/>
</dbReference>
<evidence type="ECO:0000256" key="4">
    <source>
        <dbReference type="SAM" id="MobiDB-lite"/>
    </source>
</evidence>
<sequence>MASTITTATARASVVLDGEPLDAPPEAVLDRLAARALEHPDRTALEHGPDRLDYAGLLAAVAGRAEELAAGGAGPGRLVAVRGERGIPAIVTILAVLRTGAAYLPLDPDAPPARTSAILTDAAGGTDAPEPGEDGASVLPGPGVPAGTAYVIYTSGSTGTPNGVVVGREALAHFVAGAARAYGIGGGDRVLQFAPLHFDASVEEVFVTLCAGGTLVLRTPDMLDVPGLVAGCAEHGVTVLDLPTAYWHELAYAVSTGVAAPPPDLRLVIIGGEAAMPERVARWGRAVGDRIRLLNTYGPTEATVVATAADLTGFTGGEIPIGLPLPGVRAALVDDELWLLGGGLARGYLGRAALTARRFTELDGEPAYRTGDRAVLRPDGSLGYLGRIDDEVKISGYRIDPLAVEAVLLEHPAVREAAVVVRTLDDRTRRLAAYAVLVGPADPAGLRAHLAAHLPPPAVPGTVTELPVMPRNGTGKIDRAFLRSLAPGRVQAAPVPHVPEEPAVHEEPDTSEDERIPLSYAQRRLWFLSRFEGGSSAYNMPLVLRFTEVPDPVALEEAVADLLERHEVLRTVLPEAGGEPFQLVLDRADGVVSTVGCAPAELDGLVAAFCDESFDLRTDVPIRVRLFTDGTGGSVLVVLLHHVAGDGWSIGPLRRDLAAAYTARLTGRAPGFEPLPVQYADYTLWEQEALGSPDDPGSVLARQIEFWRTALEGLPRGLDLPADRQRPAEPGYRGATLTARLPADAQRRLLELAEARGASPFMVVRAALAAALARVGAGHDLAIGTPVAGRSDEALSDLVGFFVNTLVLRADVSGGPSFTELVDRVRDADLAAYAHQDLPFDLLVEHLNPVRSLSRHPFFQVMLTLDGPDTPRGEVPFGPLTGRLEPAGLETAKFDLSVSCAAGGDGLEIWWQYAVDLFDSGTARLLLDVFVRVLEAVAADPGRGVDTLDVLSAEEEAGLAARRERAAEARAEGPPAAVVQGRALTPRQEVLAALFAEVLGLASVGGGDDFFALGGHSLLGVRLVNRVRAVLGAEMGIRDLFLAPTVVGLDARISESEEADRPPLAPVDRSGPLPLSFAQRRLWFVNELEGPGRSYNIPVLLKLDRPVDPAVLELAVADVLERHEVLRSVFTVVDGEPYQRVLPHARPEAEEAPESRGMRRPVFTVDGEPGRRVPPRVCPEIEVVRVTEDELWPTLDGLAGHAFAVGEELPVRVSLVEAPEGGQVLVVVLHHIAGDGWSLGRLLADLGEAYGARAAGEAPGWGSLPVQYGDYAVWQRDLLGEASDPESLLSQRLAYWKDALAGAPPVLELPADRPRPAEPGHRGGSVLFTLDPDVHAGLGRIAAESGATLFMVVQAAFAALLSRLGAGTDLPIGTVVAGRDDEALHDLVGFFVNTLVLRTDVSGDPTFTELVERVRAADLAAYSHQDLPFDLLVEHLNPVRSAAHHPLVQVMLGVQDEPAPEPAALAGEEWPVDTGTVKFDLSLTLAVRRDTSGAVLACDGGLEYAADLFDRETADLLAARLVRLLTAVAADPGLPVGAIDLSAPGERELPPPATPPGDVPDGGLHRLFEERARLEPDAVVLTCDGVPMTGAGLNRSANVLAHRLLAAGVAPGDTVGVLAERGAALVAATLAVLKCGAAYVPVDPRLPEARARMVLEDSGSTVLLADAGHLADGIVAAERAAGTRIIEADRPVEPGDPDTDPGLPVPESAFAYVMFTSGSTGRPKGVGVSHHNVKRLVFDQIWDPARHERMLVHSAYGFDASTYELWVPLLRGGRLVVAPGDGADVHEMARVIADEGVTAAYFTAGLFHLMAETELESLALLKEVWTGGDVISPAAIQRVLDHCPDTVVVHSYGPTETTFASHHQTFGTGDRELRGVFLGEAFGDVRAYVLDERMRPVPLGGIGELYLGGPQVAHGYLGRSGLTAGRFVADPFTGDGSRMYRTGDLVRWTTGGELRFLGRADGQLKLRGFRIEPGEVEHAIRSVAPGVGQVAVTVREDRPGDKRLVAYVVAPDGFDAQEARTAAARLLPEYMVPDAVVVLDAFPLTPNGKLDHRALPAPVRAVGGRGPRTPRERMLLDLFADVLGVTGAGIDDGFFDLGGHSLLAVRLVARIRAALGVEIGVRDVFQAPTVAGLDARIGERAGVAPRPGPTPVDRSGPLPLSFAQRRLWFANELEGPGRSYNIPVVLKLDRPVDPGVLEAALGDVLERHEVLRSVFTVVDGESYQRVLPHARPEVAVLRPEPDELWPLLDALTGHVFAVGSELPLKAALVEAEEGQVLVLVLHHIAGDGWSTGRLLSDLGEAYAARAAGRAPGWTPLPVQYGDYAVWQRGLLGDPADPGSLAARRLEFWRDTLDGAPPVLELPADRPRPADPGHRGGHVPFALDSGTRDALARIAADTGATLFMVFQAAFAAVLSRLGAGTDLPIGTVVAGRDHEDLDGIVGFFVNTLVLRTDTSGDPSFTDLLARVRDADLAAYEHQDLPFELLVEGLNPVRSAARHPLFQVMLLLTESGPGLEGSPLSGAEWPVDTGAVKFDLTLAVDVRRDGTGAVEGIGGSLEYTADLFDRETAELLAARLARFLTTAASDPRRPIGDVDLLGPGEDALVLGAPTRGETPSGSVHELFAERARRTPDEVAVACGGEELPYGELDRRANRLAHRLIAAGTDPGTAVGVLVRPGAALVVATLAVLKCGAAYVPVDPRLPEARARLVLEDSGSVALLTDDEEREAILAAGIPVVPVDGPSHGPDTDPEVSTGPDALAYVMFTSGSTGRPKGVGVTHRNVVSLVFDRCWDPAHHERMLVHSAYGFDASTYELWVPLLRGGRLVVAPGDGADAREMARVIADEKVTAAYFTAGLFHLMVETELESLAVLKEVWTGGDVISPAAIQRVLDHCPDTVMVHSYGPTETTFATHHQRFETGDRTFDGVHLGAPLDDVRAYVLDERLRPVPLGGVGELYIGGPQVARGYLGRSGLTAGRFVADPFAGDGSRMYRTGDLVRWTTGGELRFLGRADGQLKLRGFRIEPGEVEQALETLPGVGRATVIVREDRPADRRLVAYVTLAESPDDPAPDGPAPDGAALRAGTARLLPEYMVPSAVVVLDTFPLTSNGKLDHRALPAPVHAAGGRGPRDARERLLCALFAEVLGVERVGLDDNFFDLGGHSLLATRLVARIRAALGLELGVRDVFRTPTVAGLLDDPDDAPGGALDVLLPLRATGSRTPLFCVHPGAGMSWSYAGMLPHLGPDQPVYGLQTRALAEPGYRAESVEALAEEYLAAVRRVQPAGPYRLLGWSFGGLVAHAMAVALQRDGEEVELLALLDSYPVPPGETVSGPEIVEMLVGPPGQDGEEFPPGFFDRLDVPAVARVLRHRDPVLTAFTDAEAAALVEAAAHHAHLMCAHRPRVFTGDLLFFTAVENQGGNPPAHDLWNPHLRGEVIDHPIGSPHLRMTDPQPIAQICAVLSRRLT</sequence>
<dbReference type="Gene3D" id="3.30.300.30">
    <property type="match status" value="3"/>
</dbReference>
<dbReference type="PROSITE" id="PS50075">
    <property type="entry name" value="CARRIER"/>
    <property type="match status" value="3"/>
</dbReference>
<dbReference type="InterPro" id="IPR029058">
    <property type="entry name" value="AB_hydrolase_fold"/>
</dbReference>
<proteinExistence type="predicted"/>
<gene>
    <name evidence="6" type="ORF">GCM10010439_62810</name>
</gene>
<dbReference type="Gene3D" id="3.40.50.980">
    <property type="match status" value="4"/>
</dbReference>
<dbReference type="InterPro" id="IPR045851">
    <property type="entry name" value="AMP-bd_C_sf"/>
</dbReference>
<feature type="domain" description="Carrier" evidence="5">
    <location>
        <begin position="982"/>
        <end position="1057"/>
    </location>
</feature>
<keyword evidence="2" id="KW-0596">Phosphopantetheine</keyword>